<dbReference type="PROSITE" id="PS01312">
    <property type="entry name" value="SECA"/>
    <property type="match status" value="1"/>
</dbReference>
<evidence type="ECO:0000256" key="4">
    <source>
        <dbReference type="ARBA" id="ARBA00022475"/>
    </source>
</evidence>
<keyword evidence="5 15" id="KW-0963">Cytoplasm</keyword>
<evidence type="ECO:0000256" key="15">
    <source>
        <dbReference type="HAMAP-Rule" id="MF_01382"/>
    </source>
</evidence>
<dbReference type="FunFam" id="3.40.50.300:FF:000113">
    <property type="entry name" value="Preprotein translocase subunit SecA"/>
    <property type="match status" value="1"/>
</dbReference>
<evidence type="ECO:0000256" key="10">
    <source>
        <dbReference type="ARBA" id="ARBA00022840"/>
    </source>
</evidence>
<dbReference type="GO" id="GO:0005886">
    <property type="term" value="C:plasma membrane"/>
    <property type="evidence" value="ECO:0007669"/>
    <property type="project" value="UniProtKB-SubCell"/>
</dbReference>
<dbReference type="Gene3D" id="1.10.3060.10">
    <property type="entry name" value="Helical scaffold and wing domains of SecA"/>
    <property type="match status" value="1"/>
</dbReference>
<evidence type="ECO:0000259" key="19">
    <source>
        <dbReference type="PROSITE" id="PS51194"/>
    </source>
</evidence>
<dbReference type="InterPro" id="IPR011115">
    <property type="entry name" value="SecA_DEAD"/>
</dbReference>
<keyword evidence="4 15" id="KW-1003">Cell membrane</keyword>
<dbReference type="InterPro" id="IPR014001">
    <property type="entry name" value="Helicase_ATP-bd"/>
</dbReference>
<dbReference type="GO" id="GO:0043952">
    <property type="term" value="P:protein transport by the Sec complex"/>
    <property type="evidence" value="ECO:0007669"/>
    <property type="project" value="TreeGrafter"/>
</dbReference>
<dbReference type="InterPro" id="IPR000185">
    <property type="entry name" value="SecA"/>
</dbReference>
<evidence type="ECO:0000256" key="9">
    <source>
        <dbReference type="ARBA" id="ARBA00022833"/>
    </source>
</evidence>
<evidence type="ECO:0000256" key="3">
    <source>
        <dbReference type="ARBA" id="ARBA00022448"/>
    </source>
</evidence>
<dbReference type="Pfam" id="PF02810">
    <property type="entry name" value="SEC-C"/>
    <property type="match status" value="1"/>
</dbReference>
<keyword evidence="12 15" id="KW-1278">Translocase</keyword>
<dbReference type="GO" id="GO:0006605">
    <property type="term" value="P:protein targeting"/>
    <property type="evidence" value="ECO:0007669"/>
    <property type="project" value="UniProtKB-UniRule"/>
</dbReference>
<dbReference type="Proteomes" id="UP000434044">
    <property type="component" value="Unassembled WGS sequence"/>
</dbReference>
<comment type="cofactor">
    <cofactor evidence="1">
        <name>Zn(2+)</name>
        <dbReference type="ChEBI" id="CHEBI:29105"/>
    </cofactor>
</comment>
<dbReference type="SMART" id="SM00957">
    <property type="entry name" value="SecA_DEAD"/>
    <property type="match status" value="1"/>
</dbReference>
<dbReference type="PRINTS" id="PR00906">
    <property type="entry name" value="SECA"/>
</dbReference>
<dbReference type="InterPro" id="IPR011130">
    <property type="entry name" value="SecA_preprotein_X-link_dom"/>
</dbReference>
<dbReference type="PROSITE" id="PS51196">
    <property type="entry name" value="SECA_MOTOR_DEAD"/>
    <property type="match status" value="1"/>
</dbReference>
<evidence type="ECO:0000313" key="21">
    <source>
        <dbReference type="EMBL" id="MTW21992.1"/>
    </source>
</evidence>
<comment type="subunit">
    <text evidence="15">Monomer and homodimer. Part of the essential Sec protein translocation apparatus which comprises SecA, SecYEG and auxiliary proteins SecDF-YajC and YidC.</text>
</comment>
<feature type="region of interest" description="Disordered" evidence="17">
    <location>
        <begin position="587"/>
        <end position="609"/>
    </location>
</feature>
<dbReference type="Gene3D" id="3.90.1440.10">
    <property type="entry name" value="SecA, preprotein cross-linking domain"/>
    <property type="match status" value="1"/>
</dbReference>
<comment type="subcellular location">
    <subcellularLocation>
        <location evidence="15">Cell membrane</location>
        <topology evidence="15">Peripheral membrane protein</topology>
        <orientation evidence="15">Cytoplasmic side</orientation>
    </subcellularLocation>
    <subcellularLocation>
        <location evidence="15">Cytoplasm</location>
    </subcellularLocation>
    <text evidence="15">Distribution is 50-50.</text>
</comment>
<proteinExistence type="inferred from homology"/>
<feature type="binding site" evidence="15">
    <location>
        <position position="540"/>
    </location>
    <ligand>
        <name>ATP</name>
        <dbReference type="ChEBI" id="CHEBI:30616"/>
    </ligand>
</feature>
<dbReference type="InterPro" id="IPR004027">
    <property type="entry name" value="SEC_C_motif"/>
</dbReference>
<feature type="domain" description="SecA family profile" evidence="20">
    <location>
        <begin position="2"/>
        <end position="645"/>
    </location>
</feature>
<feature type="binding site" evidence="15">
    <location>
        <begin position="104"/>
        <end position="108"/>
    </location>
    <ligand>
        <name>ATP</name>
        <dbReference type="ChEBI" id="CHEBI:30616"/>
    </ligand>
</feature>
<feature type="domain" description="Helicase C-terminal" evidence="19">
    <location>
        <begin position="465"/>
        <end position="661"/>
    </location>
</feature>
<dbReference type="InterPro" id="IPR027417">
    <property type="entry name" value="P-loop_NTPase"/>
</dbReference>
<accession>A0A6N8ECQ2</accession>
<evidence type="ECO:0000256" key="13">
    <source>
        <dbReference type="ARBA" id="ARBA00023010"/>
    </source>
</evidence>
<dbReference type="Pfam" id="PF21090">
    <property type="entry name" value="P-loop_SecA"/>
    <property type="match status" value="1"/>
</dbReference>
<evidence type="ECO:0000256" key="11">
    <source>
        <dbReference type="ARBA" id="ARBA00022927"/>
    </source>
</evidence>
<dbReference type="GO" id="GO:0065002">
    <property type="term" value="P:intracellular protein transmembrane transport"/>
    <property type="evidence" value="ECO:0007669"/>
    <property type="project" value="UniProtKB-UniRule"/>
</dbReference>
<keyword evidence="22" id="KW-1185">Reference proteome</keyword>
<dbReference type="InterPro" id="IPR011116">
    <property type="entry name" value="SecA_Wing/Scaffold"/>
</dbReference>
<dbReference type="EMBL" id="WNKT01000029">
    <property type="protein sequence ID" value="MTW21992.1"/>
    <property type="molecule type" value="Genomic_DNA"/>
</dbReference>
<evidence type="ECO:0000256" key="7">
    <source>
        <dbReference type="ARBA" id="ARBA00022723"/>
    </source>
</evidence>
<dbReference type="CDD" id="cd18803">
    <property type="entry name" value="SF2_C_secA"/>
    <property type="match status" value="1"/>
</dbReference>
<dbReference type="FunFam" id="3.90.1440.10:FF:000001">
    <property type="entry name" value="Preprotein translocase subunit SecA"/>
    <property type="match status" value="1"/>
</dbReference>
<dbReference type="Pfam" id="PF07516">
    <property type="entry name" value="SecA_SW"/>
    <property type="match status" value="1"/>
</dbReference>
<feature type="compositionally biased region" description="Basic and acidic residues" evidence="17">
    <location>
        <begin position="587"/>
        <end position="597"/>
    </location>
</feature>
<dbReference type="Gene3D" id="3.40.50.300">
    <property type="entry name" value="P-loop containing nucleotide triphosphate hydrolases"/>
    <property type="match status" value="2"/>
</dbReference>
<dbReference type="InterPro" id="IPR044722">
    <property type="entry name" value="SecA_SF2_C"/>
</dbReference>
<sequence>MFNPFKKIFGSRNDRLVKSLMKTVARINALEPEFAQLSDQALAAKTAEFRERLAGGAVLDDLLPEAFGVVREAGKRVLGMRHFDVQLVGGMVLNSGKIAEMRTGEGKTLVATLAAYLNALPGKGVHVVTVNDYLARRDAAWMGRLYHFLGLSVGVINSSGGLGPDMSSYRFDPDFEPNADQGYRHLRPCTRRETYAADITYGTNNEYGFDYLRDNMAFTPEQRAQRDPFYAIVDEVDSILIDEARTPLIISGPSEGSTDLYKQIDTLIPRLTRQAPITNEEGQPDFGPGDFSVDEKTRQVYLSEEGHEKVEQMLVESGLLEEGDGLYDPGNIVLMHHVYAALRAHTLFQKNVEYIVRDGQVIIVDEFTGRTMPGRRWSEGLHQAVEAKEGMPIQPENQTMASITFQNLFRLYPKLSGMTGTADTEAYEFQQIYGLEVVVIPTNQPMVRDDRGDLVYLTPDEKYAAIIADVQDCVQRGQPVLVGTASIETSELVSGLLKKAGIAHEVLNAKQHEREAGIIAQAGRPGAVTIATNMAGRGTDIVLGGNLEAELEDAEPNADREALRAAWKARHEQVINAGGLHVVGTERHESRRIDNQLRGRSGRQGDPGSSRFYLSLEDNLMRIFASDRVGKMMQRLGMQKGEAIEHPWVTKAIENAQRKVEGRNFDIRKQLLEYDDVANDQRKVIYRQRRDLMDALDIFETIEAMRADALKGLIDTYIPPESLEEQWHVAGLSEALAAHFGGDWPIQNWLDQDHDLHEETLRRRIQETLAQRYQERESLIGAANMRQVEKAIMLQVLDSHWKDHLAAMDYLRQGIHLRGYAQKNPKQEYKREAFQMFSAMLDGIKQDVVTTLAKLEIQSGEGLEFTGQRAPEPAPRDFEFKHDAFEGFGDGAAGADGLPESAGGRGRSQGEEAHNPYVRDGRKVGRNEPCPCGSGKKYKQCCGKVD</sequence>
<dbReference type="PANTHER" id="PTHR30612:SF0">
    <property type="entry name" value="CHLOROPLAST PROTEIN-TRANSPORTING ATPASE"/>
    <property type="match status" value="1"/>
</dbReference>
<evidence type="ECO:0000256" key="17">
    <source>
        <dbReference type="SAM" id="MobiDB-lite"/>
    </source>
</evidence>
<evidence type="ECO:0000259" key="18">
    <source>
        <dbReference type="PROSITE" id="PS51192"/>
    </source>
</evidence>
<dbReference type="PROSITE" id="PS51192">
    <property type="entry name" value="HELICASE_ATP_BIND_1"/>
    <property type="match status" value="1"/>
</dbReference>
<dbReference type="SUPFAM" id="SSF81886">
    <property type="entry name" value="Helical scaffold and wing domains of SecA"/>
    <property type="match status" value="1"/>
</dbReference>
<protein>
    <recommendedName>
        <fullName evidence="15 16">Protein translocase subunit SecA</fullName>
        <ecNumber evidence="15">7.4.2.8</ecNumber>
    </recommendedName>
</protein>
<feature type="compositionally biased region" description="Basic and acidic residues" evidence="17">
    <location>
        <begin position="908"/>
        <end position="926"/>
    </location>
</feature>
<gene>
    <name evidence="15 21" type="primary">secA</name>
    <name evidence="21" type="ORF">GJ668_12945</name>
</gene>
<evidence type="ECO:0000256" key="1">
    <source>
        <dbReference type="ARBA" id="ARBA00001947"/>
    </source>
</evidence>
<keyword evidence="11 15" id="KW-0653">Protein transport</keyword>
<comment type="function">
    <text evidence="15">Part of the Sec protein translocase complex. Interacts with the SecYEG preprotein conducting channel. Has a central role in coupling the hydrolysis of ATP to the transfer of proteins into and across the cell membrane, serving both as a receptor for the preprotein-SecB complex and as an ATP-driven molecular motor driving the stepwise translocation of polypeptide chains across the membrane.</text>
</comment>
<keyword evidence="10 15" id="KW-0067">ATP-binding</keyword>
<keyword evidence="3 15" id="KW-0813">Transport</keyword>
<comment type="caution">
    <text evidence="21">The sequence shown here is derived from an EMBL/GenBank/DDBJ whole genome shotgun (WGS) entry which is preliminary data.</text>
</comment>
<dbReference type="SUPFAM" id="SSF81767">
    <property type="entry name" value="Pre-protein crosslinking domain of SecA"/>
    <property type="match status" value="1"/>
</dbReference>
<dbReference type="InterPro" id="IPR036266">
    <property type="entry name" value="SecA_Wing/Scaffold_sf"/>
</dbReference>
<dbReference type="PROSITE" id="PS51194">
    <property type="entry name" value="HELICASE_CTER"/>
    <property type="match status" value="1"/>
</dbReference>
<dbReference type="Pfam" id="PF01043">
    <property type="entry name" value="SecA_PP_bind"/>
    <property type="match status" value="1"/>
</dbReference>
<dbReference type="InterPro" id="IPR014018">
    <property type="entry name" value="SecA_motor_DEAD"/>
</dbReference>
<reference evidence="21 22" key="1">
    <citation type="submission" date="2019-11" db="EMBL/GenBank/DDBJ databases">
        <title>Whole-genome sequence of the anaerobic purple sulfur bacterium Allochromatium palmeri DSM 15591.</title>
        <authorList>
            <person name="Kyndt J.A."/>
            <person name="Meyer T.E."/>
        </authorList>
    </citation>
    <scope>NUCLEOTIDE SEQUENCE [LARGE SCALE GENOMIC DNA]</scope>
    <source>
        <strain evidence="21 22">DSM 15591</strain>
    </source>
</reference>
<dbReference type="HAMAP" id="MF_01382">
    <property type="entry name" value="SecA"/>
    <property type="match status" value="1"/>
</dbReference>
<keyword evidence="6" id="KW-0997">Cell inner membrane</keyword>
<dbReference type="Pfam" id="PF07517">
    <property type="entry name" value="SecA_DEAD"/>
    <property type="match status" value="1"/>
</dbReference>
<keyword evidence="7" id="KW-0479">Metal-binding</keyword>
<keyword evidence="13 15" id="KW-0811">Translocation</keyword>
<dbReference type="InterPro" id="IPR036670">
    <property type="entry name" value="SecA_X-link_sf"/>
</dbReference>
<keyword evidence="8 15" id="KW-0547">Nucleotide-binding</keyword>
<feature type="binding site" evidence="15">
    <location>
        <position position="86"/>
    </location>
    <ligand>
        <name>ATP</name>
        <dbReference type="ChEBI" id="CHEBI:30616"/>
    </ligand>
</feature>
<dbReference type="GO" id="GO:0008564">
    <property type="term" value="F:protein-exporting ATPase activity"/>
    <property type="evidence" value="ECO:0007669"/>
    <property type="project" value="UniProtKB-EC"/>
</dbReference>
<dbReference type="NCBIfam" id="NF009538">
    <property type="entry name" value="PRK12904.1"/>
    <property type="match status" value="1"/>
</dbReference>
<dbReference type="AlphaFoldDB" id="A0A6N8ECQ2"/>
<dbReference type="CDD" id="cd17928">
    <property type="entry name" value="DEXDc_SecA"/>
    <property type="match status" value="1"/>
</dbReference>
<feature type="region of interest" description="Disordered" evidence="17">
    <location>
        <begin position="891"/>
        <end position="946"/>
    </location>
</feature>
<evidence type="ECO:0000256" key="8">
    <source>
        <dbReference type="ARBA" id="ARBA00022741"/>
    </source>
</evidence>
<evidence type="ECO:0000256" key="16">
    <source>
        <dbReference type="RuleBase" id="RU003874"/>
    </source>
</evidence>
<dbReference type="InterPro" id="IPR020937">
    <property type="entry name" value="SecA_CS"/>
</dbReference>
<dbReference type="GO" id="GO:0031522">
    <property type="term" value="C:cell envelope Sec protein transport complex"/>
    <property type="evidence" value="ECO:0007669"/>
    <property type="project" value="UniProtKB-ARBA"/>
</dbReference>
<keyword evidence="14 15" id="KW-0472">Membrane</keyword>
<organism evidence="21 22">
    <name type="scientific">Allochromatium palmeri</name>
    <dbReference type="NCBI Taxonomy" id="231048"/>
    <lineage>
        <taxon>Bacteria</taxon>
        <taxon>Pseudomonadati</taxon>
        <taxon>Pseudomonadota</taxon>
        <taxon>Gammaproteobacteria</taxon>
        <taxon>Chromatiales</taxon>
        <taxon>Chromatiaceae</taxon>
        <taxon>Allochromatium</taxon>
    </lineage>
</organism>
<evidence type="ECO:0000313" key="22">
    <source>
        <dbReference type="Proteomes" id="UP000434044"/>
    </source>
</evidence>
<comment type="similarity">
    <text evidence="2 15 16">Belongs to the SecA family.</text>
</comment>
<evidence type="ECO:0000256" key="2">
    <source>
        <dbReference type="ARBA" id="ARBA00007650"/>
    </source>
</evidence>
<dbReference type="SMART" id="SM00958">
    <property type="entry name" value="SecA_PP_bind"/>
    <property type="match status" value="1"/>
</dbReference>
<dbReference type="InterPro" id="IPR001650">
    <property type="entry name" value="Helicase_C-like"/>
</dbReference>
<keyword evidence="9" id="KW-0862">Zinc</keyword>
<dbReference type="PANTHER" id="PTHR30612">
    <property type="entry name" value="SECA INNER MEMBRANE COMPONENT OF SEC PROTEIN SECRETION SYSTEM"/>
    <property type="match status" value="1"/>
</dbReference>
<name>A0A6N8ECQ2_9GAMM</name>
<evidence type="ECO:0000259" key="20">
    <source>
        <dbReference type="PROSITE" id="PS51196"/>
    </source>
</evidence>
<dbReference type="GO" id="GO:0046872">
    <property type="term" value="F:metal ion binding"/>
    <property type="evidence" value="ECO:0007669"/>
    <property type="project" value="UniProtKB-KW"/>
</dbReference>
<dbReference type="FunFam" id="1.10.3060.10:FF:000003">
    <property type="entry name" value="Protein translocase subunit SecA"/>
    <property type="match status" value="1"/>
</dbReference>
<dbReference type="GO" id="GO:0005524">
    <property type="term" value="F:ATP binding"/>
    <property type="evidence" value="ECO:0007669"/>
    <property type="project" value="UniProtKB-UniRule"/>
</dbReference>
<dbReference type="GO" id="GO:0005829">
    <property type="term" value="C:cytosol"/>
    <property type="evidence" value="ECO:0007669"/>
    <property type="project" value="TreeGrafter"/>
</dbReference>
<evidence type="ECO:0000256" key="5">
    <source>
        <dbReference type="ARBA" id="ARBA00022490"/>
    </source>
</evidence>
<feature type="domain" description="Helicase ATP-binding" evidence="18">
    <location>
        <begin position="88"/>
        <end position="272"/>
    </location>
</feature>
<dbReference type="OrthoDB" id="9805579at2"/>
<dbReference type="NCBIfam" id="TIGR00963">
    <property type="entry name" value="secA"/>
    <property type="match status" value="1"/>
</dbReference>
<evidence type="ECO:0000256" key="12">
    <source>
        <dbReference type="ARBA" id="ARBA00022967"/>
    </source>
</evidence>
<dbReference type="GO" id="GO:0017038">
    <property type="term" value="P:protein import"/>
    <property type="evidence" value="ECO:0007669"/>
    <property type="project" value="InterPro"/>
</dbReference>
<comment type="catalytic activity">
    <reaction evidence="15">
        <text>ATP + H2O + cellular proteinSide 1 = ADP + phosphate + cellular proteinSide 2.</text>
        <dbReference type="EC" id="7.4.2.8"/>
    </reaction>
</comment>
<dbReference type="SUPFAM" id="SSF52540">
    <property type="entry name" value="P-loop containing nucleoside triphosphate hydrolases"/>
    <property type="match status" value="2"/>
</dbReference>
<dbReference type="EC" id="7.4.2.8" evidence="15"/>
<evidence type="ECO:0000256" key="6">
    <source>
        <dbReference type="ARBA" id="ARBA00022519"/>
    </source>
</evidence>
<dbReference type="RefSeq" id="WP_155450564.1">
    <property type="nucleotide sequence ID" value="NZ_WNKT01000029.1"/>
</dbReference>
<evidence type="ECO:0000256" key="14">
    <source>
        <dbReference type="ARBA" id="ARBA00023136"/>
    </source>
</evidence>